<reference evidence="5" key="2">
    <citation type="submission" date="2008-12" db="EMBL/GenBank/DDBJ databases">
        <title>Improved gene annotation of the rice (Oryza sativa) genomes.</title>
        <authorList>
            <person name="Wang J."/>
            <person name="Li R."/>
            <person name="Fan W."/>
            <person name="Huang Q."/>
            <person name="Zhang J."/>
            <person name="Zhou Y."/>
            <person name="Hu Y."/>
            <person name="Zi S."/>
            <person name="Li J."/>
            <person name="Ni P."/>
            <person name="Zheng H."/>
            <person name="Zhang Y."/>
            <person name="Zhao M."/>
            <person name="Hao Q."/>
            <person name="McDermott J."/>
            <person name="Samudrala R."/>
            <person name="Kristiansen K."/>
            <person name="Wong G.K.-S."/>
        </authorList>
    </citation>
    <scope>NUCLEOTIDE SEQUENCE</scope>
</reference>
<dbReference type="GO" id="GO:0006508">
    <property type="term" value="P:proteolysis"/>
    <property type="evidence" value="ECO:0007669"/>
    <property type="project" value="UniProtKB-KW"/>
</dbReference>
<evidence type="ECO:0000256" key="1">
    <source>
        <dbReference type="ARBA" id="ARBA00005234"/>
    </source>
</evidence>
<sequence length="275" mass="32233">MPDGHYVVTVLTETGWPHEPSTAVTPYGRACGCIVKDFIPIKYRHWKTNDVTQLDWTVPHNLKEECWRKLKLTFTFPKGQEELAKKGALSKMSTLFRKWRTDLNAKLVQRNRTLDFEKPSHHWILLVINIDDSSICIYDSLRRGIDKYQTIFSALNRAYKKYCRSGRSYGRCKIDATEFRIFEHKYILRQPEAIDLCGFYVMRYMLYFVEDGYNHRNAEKLGLDTSEILPHVFKALTDEFCGFIRHHVVANTTSTRPHNECNLLPLPLGTKPRRN</sequence>
<reference evidence="5" key="1">
    <citation type="journal article" date="2005" name="PLoS Biol.">
        <title>The genomes of Oryza sativa: a history of duplications.</title>
        <authorList>
            <person name="Yu J."/>
            <person name="Wang J."/>
            <person name="Lin W."/>
            <person name="Li S."/>
            <person name="Li H."/>
            <person name="Zhou J."/>
            <person name="Ni P."/>
            <person name="Dong W."/>
            <person name="Hu S."/>
            <person name="Zeng C."/>
            <person name="Zhang J."/>
            <person name="Zhang Y."/>
            <person name="Li R."/>
            <person name="Xu Z."/>
            <person name="Li S."/>
            <person name="Li X."/>
            <person name="Zheng H."/>
            <person name="Cong L."/>
            <person name="Lin L."/>
            <person name="Yin J."/>
            <person name="Geng J."/>
            <person name="Li G."/>
            <person name="Shi J."/>
            <person name="Liu J."/>
            <person name="Lv H."/>
            <person name="Li J."/>
            <person name="Wang J."/>
            <person name="Deng Y."/>
            <person name="Ran L."/>
            <person name="Shi X."/>
            <person name="Wang X."/>
            <person name="Wu Q."/>
            <person name="Li C."/>
            <person name="Ren X."/>
            <person name="Wang J."/>
            <person name="Wang X."/>
            <person name="Li D."/>
            <person name="Liu D."/>
            <person name="Zhang X."/>
            <person name="Ji Z."/>
            <person name="Zhao W."/>
            <person name="Sun Y."/>
            <person name="Zhang Z."/>
            <person name="Bao J."/>
            <person name="Han Y."/>
            <person name="Dong L."/>
            <person name="Ji J."/>
            <person name="Chen P."/>
            <person name="Wu S."/>
            <person name="Liu J."/>
            <person name="Xiao Y."/>
            <person name="Bu D."/>
            <person name="Tan J."/>
            <person name="Yang L."/>
            <person name="Ye C."/>
            <person name="Zhang J."/>
            <person name="Xu J."/>
            <person name="Zhou Y."/>
            <person name="Yu Y."/>
            <person name="Zhang B."/>
            <person name="Zhuang S."/>
            <person name="Wei H."/>
            <person name="Liu B."/>
            <person name="Lei M."/>
            <person name="Yu H."/>
            <person name="Li Y."/>
            <person name="Xu H."/>
            <person name="Wei S."/>
            <person name="He X."/>
            <person name="Fang L."/>
            <person name="Zhang Z."/>
            <person name="Zhang Y."/>
            <person name="Huang X."/>
            <person name="Su Z."/>
            <person name="Tong W."/>
            <person name="Li J."/>
            <person name="Tong Z."/>
            <person name="Li S."/>
            <person name="Ye J."/>
            <person name="Wang L."/>
            <person name="Fang L."/>
            <person name="Lei T."/>
            <person name="Chen C."/>
            <person name="Chen H."/>
            <person name="Xu Z."/>
            <person name="Li H."/>
            <person name="Huang H."/>
            <person name="Zhang F."/>
            <person name="Xu H."/>
            <person name="Li N."/>
            <person name="Zhao C."/>
            <person name="Li S."/>
            <person name="Dong L."/>
            <person name="Huang Y."/>
            <person name="Li L."/>
            <person name="Xi Y."/>
            <person name="Qi Q."/>
            <person name="Li W."/>
            <person name="Zhang B."/>
            <person name="Hu W."/>
            <person name="Zhang Y."/>
            <person name="Tian X."/>
            <person name="Jiao Y."/>
            <person name="Liang X."/>
            <person name="Jin J."/>
            <person name="Gao L."/>
            <person name="Zheng W."/>
            <person name="Hao B."/>
            <person name="Liu S."/>
            <person name="Wang W."/>
            <person name="Yuan L."/>
            <person name="Cao M."/>
            <person name="McDermott J."/>
            <person name="Samudrala R."/>
            <person name="Wang J."/>
            <person name="Wong G.K."/>
            <person name="Yang H."/>
        </authorList>
    </citation>
    <scope>NUCLEOTIDE SEQUENCE [LARGE SCALE GENOMIC DNA]</scope>
</reference>
<dbReference type="InterPro" id="IPR003653">
    <property type="entry name" value="Peptidase_C48_C"/>
</dbReference>
<dbReference type="Proteomes" id="UP000007752">
    <property type="component" value="Chromosome 5"/>
</dbReference>
<feature type="domain" description="Ubiquitin-like protease family profile" evidence="4">
    <location>
        <begin position="120"/>
        <end position="212"/>
    </location>
</feature>
<dbReference type="InterPro" id="IPR038765">
    <property type="entry name" value="Papain-like_cys_pep_sf"/>
</dbReference>
<evidence type="ECO:0000313" key="5">
    <source>
        <dbReference type="EMBL" id="EEE63186.1"/>
    </source>
</evidence>
<dbReference type="Gene3D" id="3.40.395.10">
    <property type="entry name" value="Adenoviral Proteinase, Chain A"/>
    <property type="match status" value="1"/>
</dbReference>
<evidence type="ECO:0000256" key="3">
    <source>
        <dbReference type="ARBA" id="ARBA00022801"/>
    </source>
</evidence>
<keyword evidence="3" id="KW-0378">Hydrolase</keyword>
<comment type="similarity">
    <text evidence="1">Belongs to the peptidase C48 family.</text>
</comment>
<accession>B9FNS8</accession>
<evidence type="ECO:0000259" key="4">
    <source>
        <dbReference type="Pfam" id="PF02902"/>
    </source>
</evidence>
<dbReference type="EMBL" id="CM000142">
    <property type="protein sequence ID" value="EEE63186.1"/>
    <property type="molecule type" value="Genomic_DNA"/>
</dbReference>
<dbReference type="AlphaFoldDB" id="B9FNS8"/>
<organism evidence="5">
    <name type="scientific">Oryza sativa subsp. japonica</name>
    <name type="common">Rice</name>
    <dbReference type="NCBI Taxonomy" id="39947"/>
    <lineage>
        <taxon>Eukaryota</taxon>
        <taxon>Viridiplantae</taxon>
        <taxon>Streptophyta</taxon>
        <taxon>Embryophyta</taxon>
        <taxon>Tracheophyta</taxon>
        <taxon>Spermatophyta</taxon>
        <taxon>Magnoliopsida</taxon>
        <taxon>Liliopsida</taxon>
        <taxon>Poales</taxon>
        <taxon>Poaceae</taxon>
        <taxon>BOP clade</taxon>
        <taxon>Oryzoideae</taxon>
        <taxon>Oryzeae</taxon>
        <taxon>Oryzinae</taxon>
        <taxon>Oryza</taxon>
        <taxon>Oryza sativa</taxon>
    </lineage>
</organism>
<dbReference type="SUPFAM" id="SSF54001">
    <property type="entry name" value="Cysteine proteinases"/>
    <property type="match status" value="1"/>
</dbReference>
<dbReference type="GO" id="GO:0008234">
    <property type="term" value="F:cysteine-type peptidase activity"/>
    <property type="evidence" value="ECO:0007669"/>
    <property type="project" value="InterPro"/>
</dbReference>
<dbReference type="HOGENOM" id="CLU_068155_0_0_1"/>
<evidence type="ECO:0000256" key="2">
    <source>
        <dbReference type="ARBA" id="ARBA00022670"/>
    </source>
</evidence>
<protein>
    <recommendedName>
        <fullName evidence="4">Ubiquitin-like protease family profile domain-containing protein</fullName>
    </recommendedName>
</protein>
<dbReference type="PANTHER" id="PTHR33018">
    <property type="entry name" value="OS10G0338966 PROTEIN-RELATED"/>
    <property type="match status" value="1"/>
</dbReference>
<proteinExistence type="inferred from homology"/>
<gene>
    <name evidence="5" type="ORF">OsJ_17995</name>
</gene>
<name>B9FNS8_ORYSJ</name>
<dbReference type="PANTHER" id="PTHR33018:SF34">
    <property type="entry name" value="OS02G0472350 PROTEIN"/>
    <property type="match status" value="1"/>
</dbReference>
<dbReference type="Pfam" id="PF02902">
    <property type="entry name" value="Peptidase_C48"/>
    <property type="match status" value="1"/>
</dbReference>
<keyword evidence="2" id="KW-0645">Protease</keyword>